<gene>
    <name evidence="1" type="ORF">GALL_277880</name>
</gene>
<protein>
    <submittedName>
        <fullName evidence="1">Uncharacterized protein</fullName>
    </submittedName>
</protein>
<accession>A0A1J5R4F9</accession>
<name>A0A1J5R4F9_9ZZZZ</name>
<comment type="caution">
    <text evidence="1">The sequence shown here is derived from an EMBL/GenBank/DDBJ whole genome shotgun (WGS) entry which is preliminary data.</text>
</comment>
<evidence type="ECO:0000313" key="1">
    <source>
        <dbReference type="EMBL" id="OIQ90338.1"/>
    </source>
</evidence>
<reference evidence="1" key="1">
    <citation type="submission" date="2016-10" db="EMBL/GenBank/DDBJ databases">
        <title>Sequence of Gallionella enrichment culture.</title>
        <authorList>
            <person name="Poehlein A."/>
            <person name="Muehling M."/>
            <person name="Daniel R."/>
        </authorList>
    </citation>
    <scope>NUCLEOTIDE SEQUENCE</scope>
</reference>
<organism evidence="1">
    <name type="scientific">mine drainage metagenome</name>
    <dbReference type="NCBI Taxonomy" id="410659"/>
    <lineage>
        <taxon>unclassified sequences</taxon>
        <taxon>metagenomes</taxon>
        <taxon>ecological metagenomes</taxon>
    </lineage>
</organism>
<dbReference type="AlphaFoldDB" id="A0A1J5R4F9"/>
<proteinExistence type="predicted"/>
<sequence length="63" mass="6939">MTGTTFVCWRSTNPSAGWTIYQVDDEGKRAALASFKNYLDAARTLRQLRGASGPLNAMKPAFQ</sequence>
<dbReference type="EMBL" id="MLJW01000296">
    <property type="protein sequence ID" value="OIQ90338.1"/>
    <property type="molecule type" value="Genomic_DNA"/>
</dbReference>